<name>A0AAV2GL86_9ROSI</name>
<feature type="compositionally biased region" description="Low complexity" evidence="1">
    <location>
        <begin position="147"/>
        <end position="165"/>
    </location>
</feature>
<dbReference type="AlphaFoldDB" id="A0AAV2GL86"/>
<evidence type="ECO:0000256" key="1">
    <source>
        <dbReference type="SAM" id="MobiDB-lite"/>
    </source>
</evidence>
<sequence>MNTYLNILHPAVGEILHPQRWLSQSSSASHLALPAFHQPGGRQSPFGLSHRQDRHQGLSLWSYSSLWAGGYCPGPVLQHRPLWVHCHPATDTIFPGNPTAPVDTGARRGRDLDPGTSSTCSSCTRGRGSPEASDAATRRGPHRTTRRTTPSAAGASTSAAGPSAAAPTSYIAEQLAAISRQNEQILAGQKHSNARLDREREGHCRIISAQHYMMSYWDMDPAVVSYPWEASTGHEDFNPPPAGDGGNEN</sequence>
<protein>
    <submittedName>
        <fullName evidence="2">Uncharacterized protein</fullName>
    </submittedName>
</protein>
<reference evidence="2 3" key="1">
    <citation type="submission" date="2024-04" db="EMBL/GenBank/DDBJ databases">
        <authorList>
            <person name="Fracassetti M."/>
        </authorList>
    </citation>
    <scope>NUCLEOTIDE SEQUENCE [LARGE SCALE GENOMIC DNA]</scope>
</reference>
<evidence type="ECO:0000313" key="3">
    <source>
        <dbReference type="Proteomes" id="UP001497516"/>
    </source>
</evidence>
<feature type="region of interest" description="Disordered" evidence="1">
    <location>
        <begin position="93"/>
        <end position="165"/>
    </location>
</feature>
<dbReference type="EMBL" id="OZ034822">
    <property type="protein sequence ID" value="CAL1411197.1"/>
    <property type="molecule type" value="Genomic_DNA"/>
</dbReference>
<dbReference type="Proteomes" id="UP001497516">
    <property type="component" value="Chromosome 9"/>
</dbReference>
<feature type="compositionally biased region" description="Low complexity" evidence="1">
    <location>
        <begin position="115"/>
        <end position="129"/>
    </location>
</feature>
<organism evidence="2 3">
    <name type="scientific">Linum trigynum</name>
    <dbReference type="NCBI Taxonomy" id="586398"/>
    <lineage>
        <taxon>Eukaryota</taxon>
        <taxon>Viridiplantae</taxon>
        <taxon>Streptophyta</taxon>
        <taxon>Embryophyta</taxon>
        <taxon>Tracheophyta</taxon>
        <taxon>Spermatophyta</taxon>
        <taxon>Magnoliopsida</taxon>
        <taxon>eudicotyledons</taxon>
        <taxon>Gunneridae</taxon>
        <taxon>Pentapetalae</taxon>
        <taxon>rosids</taxon>
        <taxon>fabids</taxon>
        <taxon>Malpighiales</taxon>
        <taxon>Linaceae</taxon>
        <taxon>Linum</taxon>
    </lineage>
</organism>
<keyword evidence="3" id="KW-1185">Reference proteome</keyword>
<gene>
    <name evidence="2" type="ORF">LTRI10_LOCUS50570</name>
</gene>
<evidence type="ECO:0000313" key="2">
    <source>
        <dbReference type="EMBL" id="CAL1411197.1"/>
    </source>
</evidence>
<accession>A0AAV2GL86</accession>
<proteinExistence type="predicted"/>